<dbReference type="Gene3D" id="3.90.1720.30">
    <property type="entry name" value="PPPDE domains"/>
    <property type="match status" value="1"/>
</dbReference>
<dbReference type="PANTHER" id="PTHR12378:SF80">
    <property type="entry name" value="IP06716P-RELATED"/>
    <property type="match status" value="1"/>
</dbReference>
<evidence type="ECO:0000256" key="2">
    <source>
        <dbReference type="ARBA" id="ARBA00022670"/>
    </source>
</evidence>
<dbReference type="AlphaFoldDB" id="A0A8J5KUJ0"/>
<evidence type="ECO:0000256" key="1">
    <source>
        <dbReference type="ARBA" id="ARBA00008140"/>
    </source>
</evidence>
<comment type="caution">
    <text evidence="5">The sequence shown here is derived from an EMBL/GenBank/DDBJ whole genome shotgun (WGS) entry which is preliminary data.</text>
</comment>
<evidence type="ECO:0000256" key="3">
    <source>
        <dbReference type="ARBA" id="ARBA00022801"/>
    </source>
</evidence>
<reference evidence="5 6" key="1">
    <citation type="submission" date="2020-08" db="EMBL/GenBank/DDBJ databases">
        <title>Plant Genome Project.</title>
        <authorList>
            <person name="Zhang R.-G."/>
        </authorList>
    </citation>
    <scope>NUCLEOTIDE SEQUENCE [LARGE SCALE GENOMIC DNA]</scope>
    <source>
        <tissue evidence="5">Rhizome</tissue>
    </source>
</reference>
<dbReference type="PROSITE" id="PS51858">
    <property type="entry name" value="PPPDE"/>
    <property type="match status" value="1"/>
</dbReference>
<keyword evidence="3" id="KW-0378">Hydrolase</keyword>
<dbReference type="EMBL" id="JACMSC010000014">
    <property type="protein sequence ID" value="KAG6491357.1"/>
    <property type="molecule type" value="Genomic_DNA"/>
</dbReference>
<dbReference type="InterPro" id="IPR008580">
    <property type="entry name" value="PPPDE_dom"/>
</dbReference>
<evidence type="ECO:0000259" key="4">
    <source>
        <dbReference type="PROSITE" id="PS51858"/>
    </source>
</evidence>
<dbReference type="PANTHER" id="PTHR12378">
    <property type="entry name" value="DESUMOYLATING ISOPEPTIDASE"/>
    <property type="match status" value="1"/>
</dbReference>
<comment type="similarity">
    <text evidence="1">Belongs to the DeSI family.</text>
</comment>
<dbReference type="SMART" id="SM01179">
    <property type="entry name" value="DUF862"/>
    <property type="match status" value="1"/>
</dbReference>
<dbReference type="GO" id="GO:0101005">
    <property type="term" value="F:deubiquitinase activity"/>
    <property type="evidence" value="ECO:0007669"/>
    <property type="project" value="TreeGrafter"/>
</dbReference>
<evidence type="ECO:0000313" key="5">
    <source>
        <dbReference type="EMBL" id="KAG6491357.1"/>
    </source>
</evidence>
<gene>
    <name evidence="5" type="ORF">ZIOFF_052697</name>
</gene>
<proteinExistence type="inferred from homology"/>
<name>A0A8J5KUJ0_ZINOF</name>
<protein>
    <recommendedName>
        <fullName evidence="4">PPPDE domain-containing protein</fullName>
    </recommendedName>
</protein>
<dbReference type="InterPro" id="IPR042266">
    <property type="entry name" value="PPPDE_sf"/>
</dbReference>
<keyword evidence="2" id="KW-0645">Protease</keyword>
<accession>A0A8J5KUJ0</accession>
<evidence type="ECO:0000313" key="6">
    <source>
        <dbReference type="Proteomes" id="UP000734854"/>
    </source>
</evidence>
<feature type="domain" description="PPPDE" evidence="4">
    <location>
        <begin position="87"/>
        <end position="218"/>
    </location>
</feature>
<dbReference type="GO" id="GO:0006508">
    <property type="term" value="P:proteolysis"/>
    <property type="evidence" value="ECO:0007669"/>
    <property type="project" value="UniProtKB-KW"/>
</dbReference>
<sequence length="274" mass="30444">MSIRLSGTVRQLLPAAVDCLSSSDLSRVSSLDPFPSHGLRLLLGVAVRGQGLRHPRGAQRLRPHPLEQLPALARPRHLPLRHRSRFDELLIRFFVLLSTFLANSSPCLELGSVHGSEYGFGAHDFPTSGVFEVEPKTCPGFLYRCSILLGHTNMPPSEFRGFIERVASEYHGDTYHLISKNCNHFTDDVSKRLTARPIPQWVNRLAGLGITVLIPRLSLFQINFKVSPAEDGPESFSVITTTTHELQESDDPDQDKHLLSPSGGEVTIVKEVNR</sequence>
<dbReference type="GO" id="GO:0016579">
    <property type="term" value="P:protein deubiquitination"/>
    <property type="evidence" value="ECO:0007669"/>
    <property type="project" value="TreeGrafter"/>
</dbReference>
<dbReference type="Proteomes" id="UP000734854">
    <property type="component" value="Unassembled WGS sequence"/>
</dbReference>
<dbReference type="Pfam" id="PF05903">
    <property type="entry name" value="Peptidase_C97"/>
    <property type="match status" value="1"/>
</dbReference>
<keyword evidence="6" id="KW-1185">Reference proteome</keyword>
<organism evidence="5 6">
    <name type="scientific">Zingiber officinale</name>
    <name type="common">Ginger</name>
    <name type="synonym">Amomum zingiber</name>
    <dbReference type="NCBI Taxonomy" id="94328"/>
    <lineage>
        <taxon>Eukaryota</taxon>
        <taxon>Viridiplantae</taxon>
        <taxon>Streptophyta</taxon>
        <taxon>Embryophyta</taxon>
        <taxon>Tracheophyta</taxon>
        <taxon>Spermatophyta</taxon>
        <taxon>Magnoliopsida</taxon>
        <taxon>Liliopsida</taxon>
        <taxon>Zingiberales</taxon>
        <taxon>Zingiberaceae</taxon>
        <taxon>Zingiber</taxon>
    </lineage>
</organism>